<organism evidence="1 2">
    <name type="scientific">Symbiodinium necroappetens</name>
    <dbReference type="NCBI Taxonomy" id="1628268"/>
    <lineage>
        <taxon>Eukaryota</taxon>
        <taxon>Sar</taxon>
        <taxon>Alveolata</taxon>
        <taxon>Dinophyceae</taxon>
        <taxon>Suessiales</taxon>
        <taxon>Symbiodiniaceae</taxon>
        <taxon>Symbiodinium</taxon>
    </lineage>
</organism>
<dbReference type="OrthoDB" id="432383at2759"/>
<keyword evidence="2" id="KW-1185">Reference proteome</keyword>
<dbReference type="SUPFAM" id="SSF48403">
    <property type="entry name" value="Ankyrin repeat"/>
    <property type="match status" value="1"/>
</dbReference>
<dbReference type="Proteomes" id="UP000601435">
    <property type="component" value="Unassembled WGS sequence"/>
</dbReference>
<comment type="caution">
    <text evidence="1">The sequence shown here is derived from an EMBL/GenBank/DDBJ whole genome shotgun (WGS) entry which is preliminary data.</text>
</comment>
<evidence type="ECO:0000313" key="2">
    <source>
        <dbReference type="Proteomes" id="UP000601435"/>
    </source>
</evidence>
<name>A0A812Y1K8_9DINO</name>
<dbReference type="AlphaFoldDB" id="A0A812Y1K8"/>
<sequence>MPKLPDGTFASGAKWFALRGRPKNHSEEFWAKYDGFGGDALAFQESETGVTALHRAAAFGWPQQAQFLLARDPACIETRTSAGQSATEVAERAVAWCREKGRSDEELQKHQEAQPMASAFWVLLLRLVFPCREWDLCTGFSMRGGCAHSAHVPRLLALCPDCLSVDALRRALARIPTPPGLART</sequence>
<reference evidence="1" key="1">
    <citation type="submission" date="2021-02" db="EMBL/GenBank/DDBJ databases">
        <authorList>
            <person name="Dougan E. K."/>
            <person name="Rhodes N."/>
            <person name="Thang M."/>
            <person name="Chan C."/>
        </authorList>
    </citation>
    <scope>NUCLEOTIDE SEQUENCE</scope>
</reference>
<gene>
    <name evidence="1" type="ORF">SNEC2469_LOCUS22035</name>
</gene>
<dbReference type="InterPro" id="IPR036770">
    <property type="entry name" value="Ankyrin_rpt-contain_sf"/>
</dbReference>
<evidence type="ECO:0000313" key="1">
    <source>
        <dbReference type="EMBL" id="CAE7758285.1"/>
    </source>
</evidence>
<protein>
    <submittedName>
        <fullName evidence="1">Uncharacterized protein</fullName>
    </submittedName>
</protein>
<accession>A0A812Y1K8</accession>
<dbReference type="Gene3D" id="1.25.40.20">
    <property type="entry name" value="Ankyrin repeat-containing domain"/>
    <property type="match status" value="1"/>
</dbReference>
<dbReference type="EMBL" id="CAJNJA010039623">
    <property type="protein sequence ID" value="CAE7758285.1"/>
    <property type="molecule type" value="Genomic_DNA"/>
</dbReference>
<proteinExistence type="predicted"/>